<evidence type="ECO:0000256" key="2">
    <source>
        <dbReference type="ARBA" id="ARBA00022741"/>
    </source>
</evidence>
<keyword evidence="2" id="KW-0547">Nucleotide-binding</keyword>
<comment type="similarity">
    <text evidence="1">Belongs to the heat shock protein 70 family.</text>
</comment>
<reference evidence="4 5" key="1">
    <citation type="submission" date="2024-10" db="EMBL/GenBank/DDBJ databases">
        <authorList>
            <person name="Kim D."/>
        </authorList>
    </citation>
    <scope>NUCLEOTIDE SEQUENCE [LARGE SCALE GENOMIC DNA]</scope>
    <source>
        <strain evidence="4">BH-2024</strain>
    </source>
</reference>
<dbReference type="GO" id="GO:0005524">
    <property type="term" value="F:ATP binding"/>
    <property type="evidence" value="ECO:0007669"/>
    <property type="project" value="UniProtKB-KW"/>
</dbReference>
<gene>
    <name evidence="4" type="ORF">niasHT_013104</name>
</gene>
<dbReference type="InterPro" id="IPR013126">
    <property type="entry name" value="Hsp_70_fam"/>
</dbReference>
<keyword evidence="3" id="KW-0067">ATP-binding</keyword>
<proteinExistence type="inferred from homology"/>
<evidence type="ECO:0000256" key="1">
    <source>
        <dbReference type="ARBA" id="ARBA00007381"/>
    </source>
</evidence>
<keyword evidence="5" id="KW-1185">Reference proteome</keyword>
<dbReference type="Gene3D" id="2.60.34.10">
    <property type="entry name" value="Substrate Binding Domain Of DNAk, Chain A, domain 1"/>
    <property type="match status" value="1"/>
</dbReference>
<dbReference type="Proteomes" id="UP001620626">
    <property type="component" value="Unassembled WGS sequence"/>
</dbReference>
<dbReference type="PRINTS" id="PR00301">
    <property type="entry name" value="HEATSHOCK70"/>
</dbReference>
<protein>
    <recommendedName>
        <fullName evidence="6">Heat shock protein 70</fullName>
    </recommendedName>
</protein>
<sequence length="99" mass="10882">MCITLTKMFPHTIGIETESGQMTTLVAKRNTTIPTKKAQIFTTCSDNQKCVLVKVKVDRLGTTILLGTVLLDIPPAPRGVPQIEVIFDIDANGTLKLWQ</sequence>
<dbReference type="EMBL" id="JBICBT010000426">
    <property type="protein sequence ID" value="KAL3114065.1"/>
    <property type="molecule type" value="Genomic_DNA"/>
</dbReference>
<evidence type="ECO:0008006" key="6">
    <source>
        <dbReference type="Google" id="ProtNLM"/>
    </source>
</evidence>
<evidence type="ECO:0000256" key="3">
    <source>
        <dbReference type="ARBA" id="ARBA00022840"/>
    </source>
</evidence>
<dbReference type="SUPFAM" id="SSF100920">
    <property type="entry name" value="Heat shock protein 70kD (HSP70), peptide-binding domain"/>
    <property type="match status" value="1"/>
</dbReference>
<comment type="caution">
    <text evidence="4">The sequence shown here is derived from an EMBL/GenBank/DDBJ whole genome shotgun (WGS) entry which is preliminary data.</text>
</comment>
<dbReference type="InterPro" id="IPR029047">
    <property type="entry name" value="HSP70_peptide-bd_sf"/>
</dbReference>
<dbReference type="PANTHER" id="PTHR19375">
    <property type="entry name" value="HEAT SHOCK PROTEIN 70KDA"/>
    <property type="match status" value="1"/>
</dbReference>
<dbReference type="Pfam" id="PF00012">
    <property type="entry name" value="HSP70"/>
    <property type="match status" value="1"/>
</dbReference>
<evidence type="ECO:0000313" key="5">
    <source>
        <dbReference type="Proteomes" id="UP001620626"/>
    </source>
</evidence>
<dbReference type="AlphaFoldDB" id="A0ABD2LFR3"/>
<accession>A0ABD2LFR3</accession>
<evidence type="ECO:0000313" key="4">
    <source>
        <dbReference type="EMBL" id="KAL3114065.1"/>
    </source>
</evidence>
<name>A0ABD2LFR3_9BILA</name>
<organism evidence="4 5">
    <name type="scientific">Heterodera trifolii</name>
    <dbReference type="NCBI Taxonomy" id="157864"/>
    <lineage>
        <taxon>Eukaryota</taxon>
        <taxon>Metazoa</taxon>
        <taxon>Ecdysozoa</taxon>
        <taxon>Nematoda</taxon>
        <taxon>Chromadorea</taxon>
        <taxon>Rhabditida</taxon>
        <taxon>Tylenchina</taxon>
        <taxon>Tylenchomorpha</taxon>
        <taxon>Tylenchoidea</taxon>
        <taxon>Heteroderidae</taxon>
        <taxon>Heteroderinae</taxon>
        <taxon>Heterodera</taxon>
    </lineage>
</organism>